<comment type="caution">
    <text evidence="2">The sequence shown here is derived from an EMBL/GenBank/DDBJ whole genome shotgun (WGS) entry which is preliminary data.</text>
</comment>
<dbReference type="HOGENOM" id="CLU_2130049_0_0_9"/>
<sequence length="113" mass="12216">MDFAEDVRKKPEGGGQETAHVSGADGTKGGQEPNGGTGQFDRTLDEFALSALRFSSCKRKSAPRLAPVRPKSRHTPEKIAVSCPPPSGFFRRGYWKVHFPSQADWTGGRLGDG</sequence>
<evidence type="ECO:0000256" key="1">
    <source>
        <dbReference type="SAM" id="MobiDB-lite"/>
    </source>
</evidence>
<dbReference type="AlphaFoldDB" id="D3A9Q2"/>
<name>D3A9Q2_9FIRM</name>
<proteinExistence type="predicted"/>
<feature type="compositionally biased region" description="Gly residues" evidence="1">
    <location>
        <begin position="26"/>
        <end position="38"/>
    </location>
</feature>
<accession>D3A9Q2</accession>
<dbReference type="Proteomes" id="UP000004968">
    <property type="component" value="Unassembled WGS sequence"/>
</dbReference>
<protein>
    <submittedName>
        <fullName evidence="2">Uncharacterized protein</fullName>
    </submittedName>
</protein>
<feature type="region of interest" description="Disordered" evidence="1">
    <location>
        <begin position="1"/>
        <end position="42"/>
    </location>
</feature>
<organism evidence="2 3">
    <name type="scientific">Hungatella hathewayi DSM 13479</name>
    <dbReference type="NCBI Taxonomy" id="566550"/>
    <lineage>
        <taxon>Bacteria</taxon>
        <taxon>Bacillati</taxon>
        <taxon>Bacillota</taxon>
        <taxon>Clostridia</taxon>
        <taxon>Lachnospirales</taxon>
        <taxon>Lachnospiraceae</taxon>
        <taxon>Hungatella</taxon>
    </lineage>
</organism>
<evidence type="ECO:0000313" key="3">
    <source>
        <dbReference type="Proteomes" id="UP000004968"/>
    </source>
</evidence>
<dbReference type="EMBL" id="ACIO01000021">
    <property type="protein sequence ID" value="EFD01440.1"/>
    <property type="molecule type" value="Genomic_DNA"/>
</dbReference>
<evidence type="ECO:0000313" key="2">
    <source>
        <dbReference type="EMBL" id="EFD01440.1"/>
    </source>
</evidence>
<reference evidence="2 3" key="1">
    <citation type="submission" date="2010-01" db="EMBL/GenBank/DDBJ databases">
        <authorList>
            <person name="Weinstock G."/>
            <person name="Sodergren E."/>
            <person name="Clifton S."/>
            <person name="Fulton L."/>
            <person name="Fulton B."/>
            <person name="Courtney L."/>
            <person name="Fronick C."/>
            <person name="Harrison M."/>
            <person name="Strong C."/>
            <person name="Farmer C."/>
            <person name="Delahaunty K."/>
            <person name="Markovic C."/>
            <person name="Hall O."/>
            <person name="Minx P."/>
            <person name="Tomlinson C."/>
            <person name="Mitreva M."/>
            <person name="Nelson J."/>
            <person name="Hou S."/>
            <person name="Wollam A."/>
            <person name="Pepin K.H."/>
            <person name="Johnson M."/>
            <person name="Bhonagiri V."/>
            <person name="Nash W.E."/>
            <person name="Warren W."/>
            <person name="Chinwalla A."/>
            <person name="Mardis E.R."/>
            <person name="Wilson R.K."/>
        </authorList>
    </citation>
    <scope>NUCLEOTIDE SEQUENCE [LARGE SCALE GENOMIC DNA]</scope>
    <source>
        <strain evidence="2 3">DSM 13479</strain>
    </source>
</reference>
<gene>
    <name evidence="2" type="ORF">CLOSTHATH_00323</name>
</gene>
<feature type="compositionally biased region" description="Basic and acidic residues" evidence="1">
    <location>
        <begin position="1"/>
        <end position="12"/>
    </location>
</feature>
<feature type="region of interest" description="Disordered" evidence="1">
    <location>
        <begin position="61"/>
        <end position="80"/>
    </location>
</feature>